<dbReference type="InterPro" id="IPR029058">
    <property type="entry name" value="AB_hydrolase_fold"/>
</dbReference>
<evidence type="ECO:0000313" key="4">
    <source>
        <dbReference type="EMBL" id="KAJ8442382.1"/>
    </source>
</evidence>
<dbReference type="InterPro" id="IPR000073">
    <property type="entry name" value="AB_hydrolase_1"/>
</dbReference>
<dbReference type="Gene3D" id="3.40.50.1820">
    <property type="entry name" value="alpha/beta hydrolase"/>
    <property type="match status" value="1"/>
</dbReference>
<comment type="similarity">
    <text evidence="1">Belongs to the AB hydrolase superfamily.</text>
</comment>
<evidence type="ECO:0000259" key="3">
    <source>
        <dbReference type="Pfam" id="PF00561"/>
    </source>
</evidence>
<keyword evidence="5" id="KW-1185">Reference proteome</keyword>
<protein>
    <recommendedName>
        <fullName evidence="3">AB hydrolase-1 domain-containing protein</fullName>
    </recommendedName>
</protein>
<dbReference type="PANTHER" id="PTHR43039">
    <property type="entry name" value="ESTERASE-RELATED"/>
    <property type="match status" value="1"/>
</dbReference>
<sequence length="280" mass="31124">MVTVKHLSSSMNAKLIGTGDEVVVLAHGYGADQSFWDKVAPSLAQKHQVLVFDWNFSGAFNENNNKIDEKNQGFLEFDPIKYSSFEAFADDLVLLLDEMGIKSCIFVGHSMSGMIGCFASVKSPQLFKKLILIGASPRYLNSEDYEGGFEMQDIEQLLSTMEANFHAWASAFAPVAMAGQDPLLIEKFERSLKKMKPEVALAVAKLIFLGDNRHVLEHVDTPCTIVTTTNDLVVPSSVPYYMQKKMIKIKSTVEIIDVHGHFPHLTAHDQLLEVLGRALD</sequence>
<organism evidence="4 5">
    <name type="scientific">Carnegiea gigantea</name>
    <dbReference type="NCBI Taxonomy" id="171969"/>
    <lineage>
        <taxon>Eukaryota</taxon>
        <taxon>Viridiplantae</taxon>
        <taxon>Streptophyta</taxon>
        <taxon>Embryophyta</taxon>
        <taxon>Tracheophyta</taxon>
        <taxon>Spermatophyta</taxon>
        <taxon>Magnoliopsida</taxon>
        <taxon>eudicotyledons</taxon>
        <taxon>Gunneridae</taxon>
        <taxon>Pentapetalae</taxon>
        <taxon>Caryophyllales</taxon>
        <taxon>Cactineae</taxon>
        <taxon>Cactaceae</taxon>
        <taxon>Cactoideae</taxon>
        <taxon>Echinocereeae</taxon>
        <taxon>Carnegiea</taxon>
    </lineage>
</organism>
<evidence type="ECO:0000256" key="1">
    <source>
        <dbReference type="ARBA" id="ARBA00008645"/>
    </source>
</evidence>
<dbReference type="Proteomes" id="UP001153076">
    <property type="component" value="Unassembled WGS sequence"/>
</dbReference>
<comment type="caution">
    <text evidence="4">The sequence shown here is derived from an EMBL/GenBank/DDBJ whole genome shotgun (WGS) entry which is preliminary data.</text>
</comment>
<proteinExistence type="inferred from homology"/>
<dbReference type="Pfam" id="PF00561">
    <property type="entry name" value="Abhydrolase_1"/>
    <property type="match status" value="1"/>
</dbReference>
<name>A0A9Q1KGL7_9CARY</name>
<dbReference type="EMBL" id="JAKOGI010000142">
    <property type="protein sequence ID" value="KAJ8442382.1"/>
    <property type="molecule type" value="Genomic_DNA"/>
</dbReference>
<keyword evidence="2" id="KW-0378">Hydrolase</keyword>
<dbReference type="OrthoDB" id="408373at2759"/>
<dbReference type="SUPFAM" id="SSF53474">
    <property type="entry name" value="alpha/beta-Hydrolases"/>
    <property type="match status" value="1"/>
</dbReference>
<gene>
    <name evidence="4" type="ORF">Cgig2_018638</name>
</gene>
<evidence type="ECO:0000256" key="2">
    <source>
        <dbReference type="ARBA" id="ARBA00022801"/>
    </source>
</evidence>
<dbReference type="GO" id="GO:0016787">
    <property type="term" value="F:hydrolase activity"/>
    <property type="evidence" value="ECO:0007669"/>
    <property type="project" value="UniProtKB-KW"/>
</dbReference>
<evidence type="ECO:0000313" key="5">
    <source>
        <dbReference type="Proteomes" id="UP001153076"/>
    </source>
</evidence>
<dbReference type="FunFam" id="3.40.50.1820:FF:000042">
    <property type="entry name" value="probable strigolactone esterase DAD2"/>
    <property type="match status" value="1"/>
</dbReference>
<feature type="domain" description="AB hydrolase-1" evidence="3">
    <location>
        <begin position="22"/>
        <end position="266"/>
    </location>
</feature>
<reference evidence="4" key="1">
    <citation type="submission" date="2022-04" db="EMBL/GenBank/DDBJ databases">
        <title>Carnegiea gigantea Genome sequencing and assembly v2.</title>
        <authorList>
            <person name="Copetti D."/>
            <person name="Sanderson M.J."/>
            <person name="Burquez A."/>
            <person name="Wojciechowski M.F."/>
        </authorList>
    </citation>
    <scope>NUCLEOTIDE SEQUENCE</scope>
    <source>
        <strain evidence="4">SGP5-SGP5p</strain>
        <tissue evidence="4">Aerial part</tissue>
    </source>
</reference>
<accession>A0A9Q1KGL7</accession>
<dbReference type="AlphaFoldDB" id="A0A9Q1KGL7"/>